<sequence>MITLVTTILTKAADAFLQALAGNITEDLFKKLKGDPAKNAYKKALGTAIQRYSTGEKLFFSKALIQEDGILSDQEVALELSQLIRFERKPNVEVIARKWKERLNTYILLPNFIEEVNSLLYYLEVELHATDVFRPVFDTKSLYTISANTSGLAQSLINIESVLSGLASLMDTRFGELTTLFAKSTFSIRDQIRDFTRLIEEKSRGFTGRRFIFDAINKFLQNNSCGYFFIRGDPGIGKSALLAQLVKEEGYIHHFNVRAEGINKASDFIKNICAQLIAVYDLQYSVLPPEATNDSGFLGKLLSEVSEKLIKSKCVIVVDALDEVDSQNLSYGANTLYLPLILPKNIFIIATTRKIALSIRTESEHDVLDIEQDGEGNIADIRQYLSLQISKPGIQLYIKNQKINSNIFIEYLTQKSQGNFIYLRYVLPEIESGVYEKQDIATIPTGLQNYYEDHWRRLREKDENIWFSYKLPVLVALTVVKEPVSIDQIRAFSKVDNKSRIRSVINEWQQFLYESYDINSTQRKYRLYHASFFDFVAAKQEILDEKIDLPAAHKQISDALWDTLYRD</sequence>
<keyword evidence="1" id="KW-0677">Repeat</keyword>
<dbReference type="STRING" id="1185876.BN8_05077"/>
<dbReference type="PANTHER" id="PTHR10039:SF15">
    <property type="entry name" value="NACHT DOMAIN-CONTAINING PROTEIN"/>
    <property type="match status" value="1"/>
</dbReference>
<dbReference type="RefSeq" id="WP_009284355.1">
    <property type="nucleotide sequence ID" value="NZ_CAIT01000009.1"/>
</dbReference>
<dbReference type="SUPFAM" id="SSF52540">
    <property type="entry name" value="P-loop containing nucleoside triphosphate hydrolases"/>
    <property type="match status" value="1"/>
</dbReference>
<name>I2GPG2_9BACT</name>
<evidence type="ECO:0000256" key="1">
    <source>
        <dbReference type="ARBA" id="ARBA00022737"/>
    </source>
</evidence>
<evidence type="ECO:0000313" key="3">
    <source>
        <dbReference type="EMBL" id="CCH55790.1"/>
    </source>
</evidence>
<evidence type="ECO:0000259" key="2">
    <source>
        <dbReference type="Pfam" id="PF24883"/>
    </source>
</evidence>
<accession>I2GPG2</accession>
<dbReference type="OrthoDB" id="898678at2"/>
<dbReference type="Gene3D" id="3.40.50.300">
    <property type="entry name" value="P-loop containing nucleotide triphosphate hydrolases"/>
    <property type="match status" value="1"/>
</dbReference>
<feature type="domain" description="Nephrocystin 3-like N-terminal" evidence="2">
    <location>
        <begin position="216"/>
        <end position="328"/>
    </location>
</feature>
<comment type="caution">
    <text evidence="3">The sequence shown here is derived from an EMBL/GenBank/DDBJ whole genome shotgun (WGS) entry which is preliminary data.</text>
</comment>
<gene>
    <name evidence="3" type="ORF">BN8_05077</name>
</gene>
<organism evidence="3 4">
    <name type="scientific">Fibrisoma limi BUZ 3</name>
    <dbReference type="NCBI Taxonomy" id="1185876"/>
    <lineage>
        <taxon>Bacteria</taxon>
        <taxon>Pseudomonadati</taxon>
        <taxon>Bacteroidota</taxon>
        <taxon>Cytophagia</taxon>
        <taxon>Cytophagales</taxon>
        <taxon>Spirosomataceae</taxon>
        <taxon>Fibrisoma</taxon>
    </lineage>
</organism>
<dbReference type="eggNOG" id="COG0515">
    <property type="taxonomic scope" value="Bacteria"/>
</dbReference>
<reference evidence="3 4" key="1">
    <citation type="journal article" date="2012" name="J. Bacteriol.">
        <title>Genome Sequence of the Filamentous Bacterium Fibrisoma limi BUZ 3T.</title>
        <authorList>
            <person name="Filippini M."/>
            <person name="Qi W."/>
            <person name="Jaenicke S."/>
            <person name="Goesmann A."/>
            <person name="Smits T.H."/>
            <person name="Bagheri H.C."/>
        </authorList>
    </citation>
    <scope>NUCLEOTIDE SEQUENCE [LARGE SCALE GENOMIC DNA]</scope>
    <source>
        <strain evidence="4">BUZ 3T</strain>
    </source>
</reference>
<evidence type="ECO:0000313" key="4">
    <source>
        <dbReference type="Proteomes" id="UP000009309"/>
    </source>
</evidence>
<dbReference type="InterPro" id="IPR027417">
    <property type="entry name" value="P-loop_NTPase"/>
</dbReference>
<dbReference type="InterPro" id="IPR056884">
    <property type="entry name" value="NPHP3-like_N"/>
</dbReference>
<dbReference type="Proteomes" id="UP000009309">
    <property type="component" value="Unassembled WGS sequence"/>
</dbReference>
<dbReference type="EMBL" id="CAIT01000009">
    <property type="protein sequence ID" value="CCH55790.1"/>
    <property type="molecule type" value="Genomic_DNA"/>
</dbReference>
<dbReference type="PANTHER" id="PTHR10039">
    <property type="entry name" value="AMELOGENIN"/>
    <property type="match status" value="1"/>
</dbReference>
<dbReference type="AlphaFoldDB" id="I2GPG2"/>
<protein>
    <recommendedName>
        <fullName evidence="2">Nephrocystin 3-like N-terminal domain-containing protein</fullName>
    </recommendedName>
</protein>
<proteinExistence type="predicted"/>
<keyword evidence="4" id="KW-1185">Reference proteome</keyword>
<dbReference type="Pfam" id="PF24883">
    <property type="entry name" value="NPHP3_N"/>
    <property type="match status" value="1"/>
</dbReference>